<dbReference type="Proteomes" id="UP000325313">
    <property type="component" value="Unassembled WGS sequence"/>
</dbReference>
<dbReference type="EMBL" id="VDEP01000040">
    <property type="protein sequence ID" value="KAA1135204.1"/>
    <property type="molecule type" value="Genomic_DNA"/>
</dbReference>
<gene>
    <name evidence="1" type="ORF">PGT21_027568</name>
    <name evidence="2" type="ORF">PGTUg99_013881</name>
</gene>
<reference evidence="3 4" key="1">
    <citation type="submission" date="2019-05" db="EMBL/GenBank/DDBJ databases">
        <title>Emergence of the Ug99 lineage of the wheat stem rust pathogen through somatic hybridization.</title>
        <authorList>
            <person name="Li F."/>
            <person name="Upadhyaya N.M."/>
            <person name="Sperschneider J."/>
            <person name="Matny O."/>
            <person name="Nguyen-Phuc H."/>
            <person name="Mago R."/>
            <person name="Raley C."/>
            <person name="Miller M.E."/>
            <person name="Silverstein K.A.T."/>
            <person name="Henningsen E."/>
            <person name="Hirsch C.D."/>
            <person name="Visser B."/>
            <person name="Pretorius Z.A."/>
            <person name="Steffenson B.J."/>
            <person name="Schwessinger B."/>
            <person name="Dodds P.N."/>
            <person name="Figueroa M."/>
        </authorList>
    </citation>
    <scope>NUCLEOTIDE SEQUENCE [LARGE SCALE GENOMIC DNA]</scope>
    <source>
        <strain evidence="1">21-0</strain>
        <strain evidence="2 4">Ug99</strain>
    </source>
</reference>
<evidence type="ECO:0000313" key="3">
    <source>
        <dbReference type="Proteomes" id="UP000324748"/>
    </source>
</evidence>
<evidence type="ECO:0000313" key="1">
    <source>
        <dbReference type="EMBL" id="KAA1072088.1"/>
    </source>
</evidence>
<sequence length="108" mass="11931">MAVRMQGSWKILLESSIFVNVYHDPPDRASGWPVQSPTIVIIDKSLWKAASGFRGRTSPPRHRKAGQSASTWTGLICRLDGATDPSDLPPDHQTWPGNWELNACFSDG</sequence>
<evidence type="ECO:0000313" key="4">
    <source>
        <dbReference type="Proteomes" id="UP000325313"/>
    </source>
</evidence>
<dbReference type="EMBL" id="VSWC01000170">
    <property type="protein sequence ID" value="KAA1072088.1"/>
    <property type="molecule type" value="Genomic_DNA"/>
</dbReference>
<dbReference type="Proteomes" id="UP000324748">
    <property type="component" value="Unassembled WGS sequence"/>
</dbReference>
<accession>A0A5B0SFE3</accession>
<organism evidence="2 4">
    <name type="scientific">Puccinia graminis f. sp. tritici</name>
    <dbReference type="NCBI Taxonomy" id="56615"/>
    <lineage>
        <taxon>Eukaryota</taxon>
        <taxon>Fungi</taxon>
        <taxon>Dikarya</taxon>
        <taxon>Basidiomycota</taxon>
        <taxon>Pucciniomycotina</taxon>
        <taxon>Pucciniomycetes</taxon>
        <taxon>Pucciniales</taxon>
        <taxon>Pucciniaceae</taxon>
        <taxon>Puccinia</taxon>
    </lineage>
</organism>
<keyword evidence="3" id="KW-1185">Reference proteome</keyword>
<evidence type="ECO:0000313" key="2">
    <source>
        <dbReference type="EMBL" id="KAA1135204.1"/>
    </source>
</evidence>
<comment type="caution">
    <text evidence="2">The sequence shown here is derived from an EMBL/GenBank/DDBJ whole genome shotgun (WGS) entry which is preliminary data.</text>
</comment>
<protein>
    <submittedName>
        <fullName evidence="2">Uncharacterized protein</fullName>
    </submittedName>
</protein>
<name>A0A5B0SFE3_PUCGR</name>
<proteinExistence type="predicted"/>
<dbReference type="AlphaFoldDB" id="A0A5B0SFE3"/>